<feature type="compositionally biased region" description="Basic and acidic residues" evidence="1">
    <location>
        <begin position="79"/>
        <end position="100"/>
    </location>
</feature>
<feature type="compositionally biased region" description="Low complexity" evidence="1">
    <location>
        <begin position="368"/>
        <end position="380"/>
    </location>
</feature>
<dbReference type="AlphaFoldDB" id="A0A931DBK3"/>
<name>A0A931DBK3_9MICC</name>
<evidence type="ECO:0000313" key="2">
    <source>
        <dbReference type="EMBL" id="MBG6083730.1"/>
    </source>
</evidence>
<feature type="region of interest" description="Disordered" evidence="1">
    <location>
        <begin position="1"/>
        <end position="143"/>
    </location>
</feature>
<evidence type="ECO:0000313" key="3">
    <source>
        <dbReference type="Proteomes" id="UP000625033"/>
    </source>
</evidence>
<feature type="region of interest" description="Disordered" evidence="1">
    <location>
        <begin position="345"/>
        <end position="418"/>
    </location>
</feature>
<protein>
    <submittedName>
        <fullName evidence="2">Tetratricopeptide (TPR) repeat protein</fullName>
    </submittedName>
</protein>
<comment type="caution">
    <text evidence="2">The sequence shown here is derived from an EMBL/GenBank/DDBJ whole genome shotgun (WGS) entry which is preliminary data.</text>
</comment>
<dbReference type="Gene3D" id="1.25.40.10">
    <property type="entry name" value="Tetratricopeptide repeat domain"/>
    <property type="match status" value="1"/>
</dbReference>
<organism evidence="2 3">
    <name type="scientific">Zhihengliuella flava</name>
    <dbReference type="NCBI Taxonomy" id="1285193"/>
    <lineage>
        <taxon>Bacteria</taxon>
        <taxon>Bacillati</taxon>
        <taxon>Actinomycetota</taxon>
        <taxon>Actinomycetes</taxon>
        <taxon>Micrococcales</taxon>
        <taxon>Micrococcaceae</taxon>
        <taxon>Zhihengliuella</taxon>
    </lineage>
</organism>
<reference evidence="2" key="1">
    <citation type="submission" date="2020-11" db="EMBL/GenBank/DDBJ databases">
        <title>Sequencing the genomes of 1000 actinobacteria strains.</title>
        <authorList>
            <person name="Klenk H.-P."/>
        </authorList>
    </citation>
    <scope>NUCLEOTIDE SEQUENCE</scope>
    <source>
        <strain evidence="2">DSM 26152</strain>
    </source>
</reference>
<feature type="compositionally biased region" description="Basic and acidic residues" evidence="1">
    <location>
        <begin position="1"/>
        <end position="22"/>
    </location>
</feature>
<dbReference type="RefSeq" id="WP_196835133.1">
    <property type="nucleotide sequence ID" value="NZ_JADOTZ010000001.1"/>
</dbReference>
<dbReference type="Proteomes" id="UP000625033">
    <property type="component" value="Unassembled WGS sequence"/>
</dbReference>
<evidence type="ECO:0000256" key="1">
    <source>
        <dbReference type="SAM" id="MobiDB-lite"/>
    </source>
</evidence>
<feature type="compositionally biased region" description="Basic and acidic residues" evidence="1">
    <location>
        <begin position="49"/>
        <end position="69"/>
    </location>
</feature>
<dbReference type="EMBL" id="JADOTZ010000001">
    <property type="protein sequence ID" value="MBG6083730.1"/>
    <property type="molecule type" value="Genomic_DNA"/>
</dbReference>
<feature type="compositionally biased region" description="Acidic residues" evidence="1">
    <location>
        <begin position="347"/>
        <end position="356"/>
    </location>
</feature>
<feature type="compositionally biased region" description="Basic and acidic residues" evidence="1">
    <location>
        <begin position="120"/>
        <end position="143"/>
    </location>
</feature>
<accession>A0A931DBK3</accession>
<proteinExistence type="predicted"/>
<dbReference type="InterPro" id="IPR011990">
    <property type="entry name" value="TPR-like_helical_dom_sf"/>
</dbReference>
<sequence>MAEERRDSGKDRHNNARRHGDSGRPSFGGDKARGGPRRDRGGSAAGGRTDGDRRRSGRDGNNDWSKDGGPRGGKRHGEKKPYGQKKFDDRQPRTGRDAQRSARPTGQRRDQDGAPNLNRGDLRSSNRPDRQRSPDIDDDVTGKELDRAARAELRYLQDPNGTWVSKHLVMAGRLIDVDPELAYQHALAASRRGGRIAVVREAVGLTAYAAGHFADALREFRTYRRISGSNVHLPMMVDSERGLGRPEKALELAAAEEAAELDTPVRVELAIVVSGAHADLGHFEAALQALEIPQLDRNRAYSFSPRLFAVYAEALEDLGRSDEAQQWRDRVAVAEEALGVGAFAEPDIVDFGDDEPQERKPRAKDVVPAPAGPSDAAPAAEQGIDAEDGLQVVDSTDDAHAAPTEPAEETAERAAEDR</sequence>
<gene>
    <name evidence="2" type="ORF">IW252_000497</name>
</gene>
<keyword evidence="3" id="KW-1185">Reference proteome</keyword>
<feature type="compositionally biased region" description="Basic and acidic residues" evidence="1">
    <location>
        <begin position="30"/>
        <end position="41"/>
    </location>
</feature>